<proteinExistence type="predicted"/>
<evidence type="ECO:0000256" key="1">
    <source>
        <dbReference type="SAM" id="MobiDB-lite"/>
    </source>
</evidence>
<dbReference type="eggNOG" id="COG4961">
    <property type="taxonomic scope" value="Bacteria"/>
</dbReference>
<dbReference type="EMBL" id="CP005986">
    <property type="protein sequence ID" value="AIA56445.1"/>
    <property type="molecule type" value="Genomic_DNA"/>
</dbReference>
<sequence length="584" mass="63932">MANSRSNQQRDGARRRWRFLPHRPRGESGQAAIVAVLLIPAAIAGVLLVFNTGQVTANKLKVQNAADAAAYAAMDLQARQMNLDAYLNRAMLTNQIAMGQAVSIVSWSRYVGHVGENIKYPFAIYKGIAHLIDIFLPGVGSALAQGLDGYQKLIEVAAKTAKISGEAYGTYIGVGNLYDALYAGASQAFNLALGESTPKGAVQQTVVQVVKLNAGPNARVLNYDSVTGYATLIAPYWNARRNYVTDWGGNADAGGRDPGGRPRMASMIMEGSRDFVKKRDHDVGFPLSFSFTTFGLPPGVRAGTYKGGGSQLAMDASGNYVWSGADTISTGIDVRGFCGRIFPRPCWQNIYSQSWGWGGAWSEPALGTFNYYRSDFRNRNWSYPYMEQNSAVPKSLTSRAGVVYRNDWSRDGRGMNQVVRDYSGKLLTDSLPDFGVGRGAHNHKGIARYRDLKWQTTDSSGKSVTRDQVDLTDTAPRYVVVVDLPRNNVRDSATALGISHDPDANNPRLGWLNMHLETQGAGRNPGVRAAAAAQVYFRRPAELWPRRIDGLDERANLFSPFWTVRLVDLTAQERALVLALNQAE</sequence>
<keyword evidence="2" id="KW-0472">Membrane</keyword>
<keyword evidence="2" id="KW-1133">Transmembrane helix</keyword>
<dbReference type="Pfam" id="PF13400">
    <property type="entry name" value="Tad"/>
    <property type="match status" value="1"/>
</dbReference>
<gene>
    <name evidence="4" type="ORF">Acaty_c2601</name>
</gene>
<feature type="region of interest" description="Disordered" evidence="1">
    <location>
        <begin position="1"/>
        <end position="21"/>
    </location>
</feature>
<evidence type="ECO:0000256" key="2">
    <source>
        <dbReference type="SAM" id="Phobius"/>
    </source>
</evidence>
<accession>A0A059ZY32</accession>
<dbReference type="KEGG" id="acz:Acaty_c2601"/>
<evidence type="ECO:0000259" key="3">
    <source>
        <dbReference type="Pfam" id="PF13400"/>
    </source>
</evidence>
<feature type="transmembrane region" description="Helical" evidence="2">
    <location>
        <begin position="31"/>
        <end position="50"/>
    </location>
</feature>
<dbReference type="Proteomes" id="UP000005522">
    <property type="component" value="Chromosome"/>
</dbReference>
<dbReference type="RefSeq" id="WP_004869300.1">
    <property type="nucleotide sequence ID" value="NZ_CP005986.1"/>
</dbReference>
<protein>
    <submittedName>
        <fullName evidence="4">Putative exported protein</fullName>
    </submittedName>
</protein>
<dbReference type="InterPro" id="IPR028087">
    <property type="entry name" value="Tad_N"/>
</dbReference>
<keyword evidence="2" id="KW-0812">Transmembrane</keyword>
<organism evidence="4 5">
    <name type="scientific">Acidithiobacillus caldus (strain ATCC 51756 / DSM 8584 / KU)</name>
    <dbReference type="NCBI Taxonomy" id="637389"/>
    <lineage>
        <taxon>Bacteria</taxon>
        <taxon>Pseudomonadati</taxon>
        <taxon>Pseudomonadota</taxon>
        <taxon>Acidithiobacillia</taxon>
        <taxon>Acidithiobacillales</taxon>
        <taxon>Acidithiobacillaceae</taxon>
        <taxon>Acidithiobacillus</taxon>
    </lineage>
</organism>
<evidence type="ECO:0000313" key="4">
    <source>
        <dbReference type="EMBL" id="AIA56445.1"/>
    </source>
</evidence>
<dbReference type="HOGENOM" id="CLU_045933_0_0_6"/>
<name>A0A059ZY32_ACICK</name>
<reference evidence="4 5" key="1">
    <citation type="journal article" date="2009" name="J. Bacteriol.">
        <title>Draft genome sequence of the extremely acidophilic bacterium Acidithiobacillus caldus ATCC 51756 reveals metabolic versatility in the genus Acidithiobacillus.</title>
        <authorList>
            <person name="Valdes J."/>
            <person name="Quatrini R."/>
            <person name="Hallberg K."/>
            <person name="Dopson M."/>
            <person name="Valenzuela P.D."/>
            <person name="Holmes D.S."/>
        </authorList>
    </citation>
    <scope>NUCLEOTIDE SEQUENCE [LARGE SCALE GENOMIC DNA]</scope>
    <source>
        <strain evidence="5">ATCC 51756 / DSM 8584 / KU</strain>
    </source>
</reference>
<dbReference type="AlphaFoldDB" id="A0A059ZY32"/>
<feature type="domain" description="Putative Flp pilus-assembly TadG-like N-terminal" evidence="3">
    <location>
        <begin position="29"/>
        <end position="74"/>
    </location>
</feature>
<feature type="compositionally biased region" description="Polar residues" evidence="1">
    <location>
        <begin position="1"/>
        <end position="10"/>
    </location>
</feature>
<evidence type="ECO:0000313" key="5">
    <source>
        <dbReference type="Proteomes" id="UP000005522"/>
    </source>
</evidence>